<evidence type="ECO:0000313" key="3">
    <source>
        <dbReference type="Proteomes" id="UP000322899"/>
    </source>
</evidence>
<dbReference type="Pfam" id="PF01430">
    <property type="entry name" value="HSP33"/>
    <property type="match status" value="1"/>
</dbReference>
<protein>
    <submittedName>
        <fullName evidence="2">Uncharacterized protein</fullName>
    </submittedName>
</protein>
<reference evidence="2 3" key="1">
    <citation type="submission" date="2019-07" db="EMBL/GenBank/DDBJ databases">
        <title>Genomes of Cafeteria roenbergensis.</title>
        <authorList>
            <person name="Fischer M.G."/>
            <person name="Hackl T."/>
            <person name="Roman M."/>
        </authorList>
    </citation>
    <scope>NUCLEOTIDE SEQUENCE [LARGE SCALE GENOMIC DNA]</scope>
    <source>
        <strain evidence="2 3">E4-10P</strain>
    </source>
</reference>
<accession>A0A5A8EDS5</accession>
<name>A0A5A8EDS5_CAFRO</name>
<dbReference type="GO" id="GO:0005737">
    <property type="term" value="C:cytoplasm"/>
    <property type="evidence" value="ECO:0007669"/>
    <property type="project" value="InterPro"/>
</dbReference>
<dbReference type="AlphaFoldDB" id="A0A5A8EDS5"/>
<proteinExistence type="predicted"/>
<comment type="caution">
    <text evidence="2">The sequence shown here is derived from an EMBL/GenBank/DDBJ whole genome shotgun (WGS) entry which is preliminary data.</text>
</comment>
<dbReference type="Gene3D" id="3.90.1280.10">
    <property type="entry name" value="HSP33 redox switch-like"/>
    <property type="match status" value="1"/>
</dbReference>
<sequence length="138" mass="14540">MRAAGIDHSGESHRTGSAESAGEDESSALAPDTGPPESGGPMTAPLDAEVEGWWSKEAFSVVPLHFFCNCSLKGFQGRIAGLPVAELERMVAEVQNHSAAGPGGSSHLVKCHWCASEYELDEPALDAVFAMRAEAERS</sequence>
<dbReference type="Proteomes" id="UP000322899">
    <property type="component" value="Unassembled WGS sequence"/>
</dbReference>
<dbReference type="GO" id="GO:0051082">
    <property type="term" value="F:unfolded protein binding"/>
    <property type="evidence" value="ECO:0007669"/>
    <property type="project" value="InterPro"/>
</dbReference>
<dbReference type="EMBL" id="VLTO01000025">
    <property type="protein sequence ID" value="KAA0174110.1"/>
    <property type="molecule type" value="Genomic_DNA"/>
</dbReference>
<dbReference type="GO" id="GO:0006457">
    <property type="term" value="P:protein folding"/>
    <property type="evidence" value="ECO:0007669"/>
    <property type="project" value="InterPro"/>
</dbReference>
<dbReference type="InterPro" id="IPR016154">
    <property type="entry name" value="Heat_shock_Hsp33_C"/>
</dbReference>
<organism evidence="2 3">
    <name type="scientific">Cafeteria roenbergensis</name>
    <name type="common">Marine flagellate</name>
    <dbReference type="NCBI Taxonomy" id="33653"/>
    <lineage>
        <taxon>Eukaryota</taxon>
        <taxon>Sar</taxon>
        <taxon>Stramenopiles</taxon>
        <taxon>Bigyra</taxon>
        <taxon>Opalozoa</taxon>
        <taxon>Bicosoecida</taxon>
        <taxon>Cafeteriaceae</taxon>
        <taxon>Cafeteria</taxon>
    </lineage>
</organism>
<gene>
    <name evidence="2" type="ORF">FNF27_04331</name>
</gene>
<dbReference type="SUPFAM" id="SSF118352">
    <property type="entry name" value="HSP33 redox switch-like"/>
    <property type="match status" value="1"/>
</dbReference>
<evidence type="ECO:0000313" key="2">
    <source>
        <dbReference type="EMBL" id="KAA0174110.1"/>
    </source>
</evidence>
<dbReference type="InterPro" id="IPR000397">
    <property type="entry name" value="Heat_shock_Hsp33"/>
</dbReference>
<feature type="region of interest" description="Disordered" evidence="1">
    <location>
        <begin position="1"/>
        <end position="47"/>
    </location>
</feature>
<evidence type="ECO:0000256" key="1">
    <source>
        <dbReference type="SAM" id="MobiDB-lite"/>
    </source>
</evidence>